<accession>A0A382RRP1</accession>
<keyword evidence="1" id="KW-0378">Hydrolase</keyword>
<feature type="non-terminal residue" evidence="2">
    <location>
        <position position="1"/>
    </location>
</feature>
<dbReference type="InterPro" id="IPR006439">
    <property type="entry name" value="HAD-SF_hydro_IA"/>
</dbReference>
<dbReference type="GO" id="GO:0016787">
    <property type="term" value="F:hydrolase activity"/>
    <property type="evidence" value="ECO:0007669"/>
    <property type="project" value="UniProtKB-KW"/>
</dbReference>
<evidence type="ECO:0008006" key="3">
    <source>
        <dbReference type="Google" id="ProtNLM"/>
    </source>
</evidence>
<dbReference type="Pfam" id="PF00702">
    <property type="entry name" value="Hydrolase"/>
    <property type="match status" value="1"/>
</dbReference>
<dbReference type="EMBL" id="UINC01123334">
    <property type="protein sequence ID" value="SVC99737.1"/>
    <property type="molecule type" value="Genomic_DNA"/>
</dbReference>
<dbReference type="SUPFAM" id="SSF56784">
    <property type="entry name" value="HAD-like"/>
    <property type="match status" value="1"/>
</dbReference>
<reference evidence="2" key="1">
    <citation type="submission" date="2018-05" db="EMBL/GenBank/DDBJ databases">
        <authorList>
            <person name="Lanie J.A."/>
            <person name="Ng W.-L."/>
            <person name="Kazmierczak K.M."/>
            <person name="Andrzejewski T.M."/>
            <person name="Davidsen T.M."/>
            <person name="Wayne K.J."/>
            <person name="Tettelin H."/>
            <person name="Glass J.I."/>
            <person name="Rusch D."/>
            <person name="Podicherti R."/>
            <person name="Tsui H.-C.T."/>
            <person name="Winkler M.E."/>
        </authorList>
    </citation>
    <scope>NUCLEOTIDE SEQUENCE</scope>
</reference>
<organism evidence="2">
    <name type="scientific">marine metagenome</name>
    <dbReference type="NCBI Taxonomy" id="408172"/>
    <lineage>
        <taxon>unclassified sequences</taxon>
        <taxon>metagenomes</taxon>
        <taxon>ecological metagenomes</taxon>
    </lineage>
</organism>
<dbReference type="PANTHER" id="PTHR43316:SF3">
    <property type="entry name" value="HALOACID DEHALOGENASE, TYPE II (AFU_ORTHOLOGUE AFUA_2G07750)-RELATED"/>
    <property type="match status" value="1"/>
</dbReference>
<dbReference type="InterPro" id="IPR036412">
    <property type="entry name" value="HAD-like_sf"/>
</dbReference>
<dbReference type="InterPro" id="IPR023214">
    <property type="entry name" value="HAD_sf"/>
</dbReference>
<dbReference type="NCBIfam" id="TIGR01493">
    <property type="entry name" value="HAD-SF-IA-v2"/>
    <property type="match status" value="1"/>
</dbReference>
<name>A0A382RRP1_9ZZZZ</name>
<dbReference type="InterPro" id="IPR051540">
    <property type="entry name" value="S-2-haloacid_dehalogenase"/>
</dbReference>
<dbReference type="PRINTS" id="PR00413">
    <property type="entry name" value="HADHALOGNASE"/>
</dbReference>
<proteinExistence type="predicted"/>
<dbReference type="AlphaFoldDB" id="A0A382RRP1"/>
<evidence type="ECO:0000313" key="2">
    <source>
        <dbReference type="EMBL" id="SVC99737.1"/>
    </source>
</evidence>
<protein>
    <recommendedName>
        <fullName evidence="3">Haloacid dehalogenase, type II</fullName>
    </recommendedName>
</protein>
<dbReference type="PANTHER" id="PTHR43316">
    <property type="entry name" value="HYDROLASE, HALOACID DELAHOGENASE-RELATED"/>
    <property type="match status" value="1"/>
</dbReference>
<gene>
    <name evidence="2" type="ORF">METZ01_LOCUS352591</name>
</gene>
<sequence>RLRSHFQLVALSNGEPEFLAHLAHNQIQWDFDEIISVMEVGAFKPHPGVYRHAACRLGLELGECLMVSANAFDVVGGRACGMRGIYVDRYRLPYDDRPFRPDAVVPDFAGLADELL</sequence>
<evidence type="ECO:0000256" key="1">
    <source>
        <dbReference type="ARBA" id="ARBA00022801"/>
    </source>
</evidence>
<dbReference type="Gene3D" id="3.40.50.1000">
    <property type="entry name" value="HAD superfamily/HAD-like"/>
    <property type="match status" value="1"/>
</dbReference>